<reference evidence="1" key="1">
    <citation type="journal article" date="2014" name="Front. Microbiol.">
        <title>High frequency of phylogenetically diverse reductive dehalogenase-homologous genes in deep subseafloor sedimentary metagenomes.</title>
        <authorList>
            <person name="Kawai M."/>
            <person name="Futagami T."/>
            <person name="Toyoda A."/>
            <person name="Takaki Y."/>
            <person name="Nishi S."/>
            <person name="Hori S."/>
            <person name="Arai W."/>
            <person name="Tsubouchi T."/>
            <person name="Morono Y."/>
            <person name="Uchiyama I."/>
            <person name="Ito T."/>
            <person name="Fujiyama A."/>
            <person name="Inagaki F."/>
            <person name="Takami H."/>
        </authorList>
    </citation>
    <scope>NUCLEOTIDE SEQUENCE</scope>
    <source>
        <strain evidence="1">Expedition CK06-06</strain>
    </source>
</reference>
<protein>
    <submittedName>
        <fullName evidence="1">Uncharacterized protein</fullName>
    </submittedName>
</protein>
<dbReference type="InterPro" id="IPR046495">
    <property type="entry name" value="DUF6588"/>
</dbReference>
<proteinExistence type="predicted"/>
<accession>X1U3E9</accession>
<sequence>FYGGAGYSKTQTVIDVAGNYAIPTFDATYSILDPYTLSEPGPVYIDKEVKQGPTIDIKNHSGLRLNAGIRFTLGVLTIHGDYTKANYSVFTAGLGISFR</sequence>
<dbReference type="Pfam" id="PF20230">
    <property type="entry name" value="DUF6588"/>
    <property type="match status" value="1"/>
</dbReference>
<dbReference type="EMBL" id="BARW01033656">
    <property type="protein sequence ID" value="GAJ12083.1"/>
    <property type="molecule type" value="Genomic_DNA"/>
</dbReference>
<organism evidence="1">
    <name type="scientific">marine sediment metagenome</name>
    <dbReference type="NCBI Taxonomy" id="412755"/>
    <lineage>
        <taxon>unclassified sequences</taxon>
        <taxon>metagenomes</taxon>
        <taxon>ecological metagenomes</taxon>
    </lineage>
</organism>
<name>X1U3E9_9ZZZZ</name>
<dbReference type="AlphaFoldDB" id="X1U3E9"/>
<feature type="non-terminal residue" evidence="1">
    <location>
        <position position="1"/>
    </location>
</feature>
<evidence type="ECO:0000313" key="1">
    <source>
        <dbReference type="EMBL" id="GAJ12083.1"/>
    </source>
</evidence>
<comment type="caution">
    <text evidence="1">The sequence shown here is derived from an EMBL/GenBank/DDBJ whole genome shotgun (WGS) entry which is preliminary data.</text>
</comment>
<gene>
    <name evidence="1" type="ORF">S12H4_52953</name>
</gene>